<dbReference type="AlphaFoldDB" id="A0A0E0CFM4"/>
<sequence length="76" mass="7884">MLVRSGSCNDSGPRAHGSNKSHVAALPLDGGVTCDFLLRLLCSGSMAGADVACRLDPRAVKLLENARSKLAMPSNC</sequence>
<reference evidence="2" key="2">
    <citation type="submission" date="2018-05" db="EMBL/GenBank/DDBJ databases">
        <title>OmerRS3 (Oryza meridionalis Reference Sequence Version 3).</title>
        <authorList>
            <person name="Zhang J."/>
            <person name="Kudrna D."/>
            <person name="Lee S."/>
            <person name="Talag J."/>
            <person name="Welchert J."/>
            <person name="Wing R.A."/>
        </authorList>
    </citation>
    <scope>NUCLEOTIDE SEQUENCE [LARGE SCALE GENOMIC DNA]</scope>
    <source>
        <strain evidence="2">cv. OR44</strain>
    </source>
</reference>
<dbReference type="EnsemblPlants" id="OMERI02G04650.1">
    <property type="protein sequence ID" value="OMERI02G04650.1"/>
    <property type="gene ID" value="OMERI02G04650"/>
</dbReference>
<accession>A0A0E0CFM4</accession>
<dbReference type="Proteomes" id="UP000008021">
    <property type="component" value="Chromosome 2"/>
</dbReference>
<keyword evidence="3" id="KW-1185">Reference proteome</keyword>
<feature type="compositionally biased region" description="Polar residues" evidence="1">
    <location>
        <begin position="1"/>
        <end position="10"/>
    </location>
</feature>
<name>A0A0E0CFM4_9ORYZ</name>
<reference evidence="2" key="1">
    <citation type="submission" date="2015-04" db="UniProtKB">
        <authorList>
            <consortium name="EnsemblPlants"/>
        </authorList>
    </citation>
    <scope>IDENTIFICATION</scope>
</reference>
<proteinExistence type="predicted"/>
<evidence type="ECO:0000256" key="1">
    <source>
        <dbReference type="SAM" id="MobiDB-lite"/>
    </source>
</evidence>
<evidence type="ECO:0000313" key="3">
    <source>
        <dbReference type="Proteomes" id="UP000008021"/>
    </source>
</evidence>
<evidence type="ECO:0000313" key="2">
    <source>
        <dbReference type="EnsemblPlants" id="OMERI02G04650.1"/>
    </source>
</evidence>
<organism evidence="2">
    <name type="scientific">Oryza meridionalis</name>
    <dbReference type="NCBI Taxonomy" id="40149"/>
    <lineage>
        <taxon>Eukaryota</taxon>
        <taxon>Viridiplantae</taxon>
        <taxon>Streptophyta</taxon>
        <taxon>Embryophyta</taxon>
        <taxon>Tracheophyta</taxon>
        <taxon>Spermatophyta</taxon>
        <taxon>Magnoliopsida</taxon>
        <taxon>Liliopsida</taxon>
        <taxon>Poales</taxon>
        <taxon>Poaceae</taxon>
        <taxon>BOP clade</taxon>
        <taxon>Oryzoideae</taxon>
        <taxon>Oryzeae</taxon>
        <taxon>Oryzinae</taxon>
        <taxon>Oryza</taxon>
    </lineage>
</organism>
<dbReference type="Gramene" id="OMERI02G04650.1">
    <property type="protein sequence ID" value="OMERI02G04650.1"/>
    <property type="gene ID" value="OMERI02G04650"/>
</dbReference>
<protein>
    <submittedName>
        <fullName evidence="2">Uncharacterized protein</fullName>
    </submittedName>
</protein>
<dbReference type="HOGENOM" id="CLU_2658664_0_0_1"/>
<feature type="region of interest" description="Disordered" evidence="1">
    <location>
        <begin position="1"/>
        <end position="20"/>
    </location>
</feature>